<dbReference type="Gene3D" id="1.10.150.240">
    <property type="entry name" value="Putative phosphatase, domain 2"/>
    <property type="match status" value="1"/>
</dbReference>
<dbReference type="GO" id="GO:0006281">
    <property type="term" value="P:DNA repair"/>
    <property type="evidence" value="ECO:0007669"/>
    <property type="project" value="TreeGrafter"/>
</dbReference>
<evidence type="ECO:0000313" key="2">
    <source>
        <dbReference type="Proteomes" id="UP000001175"/>
    </source>
</evidence>
<accession>A0A0H3K350</accession>
<dbReference type="Proteomes" id="UP000001175">
    <property type="component" value="Chromosome"/>
</dbReference>
<dbReference type="KEGG" id="syc:syc1497_d"/>
<dbReference type="RefSeq" id="WP_011243807.1">
    <property type="nucleotide sequence ID" value="NC_006576.1"/>
</dbReference>
<dbReference type="CDD" id="cd04303">
    <property type="entry name" value="HAD_PGPase"/>
    <property type="match status" value="1"/>
</dbReference>
<dbReference type="PANTHER" id="PTHR43434">
    <property type="entry name" value="PHOSPHOGLYCOLATE PHOSPHATASE"/>
    <property type="match status" value="1"/>
</dbReference>
<dbReference type="GO" id="GO:0008967">
    <property type="term" value="F:phosphoglycolate phosphatase activity"/>
    <property type="evidence" value="ECO:0007669"/>
    <property type="project" value="TreeGrafter"/>
</dbReference>
<dbReference type="NCBIfam" id="NF009699">
    <property type="entry name" value="PRK13225.1"/>
    <property type="match status" value="1"/>
</dbReference>
<protein>
    <submittedName>
        <fullName evidence="1">Phosphoglycolate phosphatase</fullName>
    </submittedName>
</protein>
<dbReference type="SUPFAM" id="SSF56784">
    <property type="entry name" value="HAD-like"/>
    <property type="match status" value="1"/>
</dbReference>
<name>A0A0H3K350_SYNP6</name>
<dbReference type="Pfam" id="PF13419">
    <property type="entry name" value="HAD_2"/>
    <property type="match status" value="1"/>
</dbReference>
<dbReference type="SFLD" id="SFLDG01129">
    <property type="entry name" value="C1.5:_HAD__Beta-PGM__Phosphata"/>
    <property type="match status" value="1"/>
</dbReference>
<dbReference type="InterPro" id="IPR006439">
    <property type="entry name" value="HAD-SF_hydro_IA"/>
</dbReference>
<dbReference type="InterPro" id="IPR023214">
    <property type="entry name" value="HAD_sf"/>
</dbReference>
<sequence>MWKRSWKAFIARLSAIDPCGKAVEKLRGFSTGGIKGGSFLHRLKGFSTRNPQVFPQSYPQTLQAIIFDFDGTLVDSLPTVVAIANAHAPDFGYDPIDERDYAQLRQWSSRTIVRRAGLSPWQQARLLQRVQRQLGDCLPALQLFPGVADLLAQLRSRSLCLGILSSNSRQNIEAFLQRQGLRSLFSVVQAGTPILSKRRALSQLVAREGWQPAAVMYVGDETRDVEAARQVGLIAVAVTWGFNDRQSLVAACPDWLLETPSDLLQAVTQLMRQ</sequence>
<dbReference type="AlphaFoldDB" id="A0A0H3K350"/>
<dbReference type="InterPro" id="IPR036412">
    <property type="entry name" value="HAD-like_sf"/>
</dbReference>
<dbReference type="InterPro" id="IPR050155">
    <property type="entry name" value="HAD-like_hydrolase_sf"/>
</dbReference>
<gene>
    <name evidence="1" type="primary">cbbZp</name>
    <name evidence="1" type="ordered locus">syc1497_d</name>
</gene>
<dbReference type="PANTHER" id="PTHR43434:SF13">
    <property type="entry name" value="PHOSPHOGLYCOLATE PHOSPHATASE"/>
    <property type="match status" value="1"/>
</dbReference>
<dbReference type="eggNOG" id="COG0546">
    <property type="taxonomic scope" value="Bacteria"/>
</dbReference>
<dbReference type="GeneID" id="72431514"/>
<dbReference type="GO" id="GO:0005829">
    <property type="term" value="C:cytosol"/>
    <property type="evidence" value="ECO:0007669"/>
    <property type="project" value="TreeGrafter"/>
</dbReference>
<dbReference type="InterPro" id="IPR023198">
    <property type="entry name" value="PGP-like_dom2"/>
</dbReference>
<dbReference type="EMBL" id="AP008231">
    <property type="protein sequence ID" value="BAD79687.1"/>
    <property type="molecule type" value="Genomic_DNA"/>
</dbReference>
<dbReference type="Gene3D" id="3.40.50.1000">
    <property type="entry name" value="HAD superfamily/HAD-like"/>
    <property type="match status" value="1"/>
</dbReference>
<dbReference type="InterPro" id="IPR041492">
    <property type="entry name" value="HAD_2"/>
</dbReference>
<proteinExistence type="predicted"/>
<organism evidence="1 2">
    <name type="scientific">Synechococcus sp. (strain ATCC 27144 / PCC 6301 / SAUG 1402/1)</name>
    <name type="common">Anacystis nidulans</name>
    <dbReference type="NCBI Taxonomy" id="269084"/>
    <lineage>
        <taxon>Bacteria</taxon>
        <taxon>Bacillati</taxon>
        <taxon>Cyanobacteriota</taxon>
        <taxon>Cyanophyceae</taxon>
        <taxon>Synechococcales</taxon>
        <taxon>Synechococcaceae</taxon>
        <taxon>Synechococcus</taxon>
    </lineage>
</organism>
<dbReference type="SFLD" id="SFLDS00003">
    <property type="entry name" value="Haloacid_Dehalogenase"/>
    <property type="match status" value="1"/>
</dbReference>
<reference evidence="1 2" key="1">
    <citation type="journal article" date="2007" name="Photosyn. Res.">
        <title>Complete nucleotide sequence of the freshwater unicellular cyanobacterium Synechococcus elongatus PCC 6301 chromosome: gene content and organization.</title>
        <authorList>
            <person name="Sugita C."/>
            <person name="Ogata K."/>
            <person name="Shikata M."/>
            <person name="Jikuya H."/>
            <person name="Takano J."/>
            <person name="Furumichi M."/>
            <person name="Kanehisa M."/>
            <person name="Omata T."/>
            <person name="Sugiura M."/>
            <person name="Sugita M."/>
        </authorList>
    </citation>
    <scope>NUCLEOTIDE SEQUENCE [LARGE SCALE GENOMIC DNA]</scope>
    <source>
        <strain evidence="2">ATCC 27144 / PCC 6301 / SAUG 1402/1</strain>
    </source>
</reference>
<evidence type="ECO:0000313" key="1">
    <source>
        <dbReference type="EMBL" id="BAD79687.1"/>
    </source>
</evidence>
<dbReference type="NCBIfam" id="TIGR01549">
    <property type="entry name" value="HAD-SF-IA-v1"/>
    <property type="match status" value="1"/>
</dbReference>